<evidence type="ECO:0000256" key="3">
    <source>
        <dbReference type="PROSITE-ProRule" id="PRU00339"/>
    </source>
</evidence>
<dbReference type="OrthoDB" id="66906at2759"/>
<feature type="repeat" description="TPR" evidence="3">
    <location>
        <begin position="127"/>
        <end position="160"/>
    </location>
</feature>
<evidence type="ECO:0000313" key="4">
    <source>
        <dbReference type="EMBL" id="EGR32281.1"/>
    </source>
</evidence>
<evidence type="ECO:0000256" key="1">
    <source>
        <dbReference type="ARBA" id="ARBA00022803"/>
    </source>
</evidence>
<protein>
    <submittedName>
        <fullName evidence="4">Tetratricopeptide repeat protein</fullName>
    </submittedName>
</protein>
<dbReference type="SMART" id="SM00028">
    <property type="entry name" value="TPR"/>
    <property type="match status" value="4"/>
</dbReference>
<dbReference type="Proteomes" id="UP000008983">
    <property type="component" value="Unassembled WGS sequence"/>
</dbReference>
<dbReference type="PANTHER" id="PTHR12558">
    <property type="entry name" value="CELL DIVISION CYCLE 16,23,27"/>
    <property type="match status" value="1"/>
</dbReference>
<dbReference type="RefSeq" id="XP_004035767.1">
    <property type="nucleotide sequence ID" value="XM_004035719.1"/>
</dbReference>
<dbReference type="InterPro" id="IPR019734">
    <property type="entry name" value="TPR_rpt"/>
</dbReference>
<feature type="non-terminal residue" evidence="4">
    <location>
        <position position="1"/>
    </location>
</feature>
<dbReference type="PROSITE" id="PS50005">
    <property type="entry name" value="TPR"/>
    <property type="match status" value="2"/>
</dbReference>
<name>G0QR74_ICHMU</name>
<evidence type="ECO:0000313" key="5">
    <source>
        <dbReference type="Proteomes" id="UP000008983"/>
    </source>
</evidence>
<comment type="similarity">
    <text evidence="2">Belongs to the APC3/CDC27 family.</text>
</comment>
<dbReference type="PANTHER" id="PTHR12558:SF13">
    <property type="entry name" value="CELL DIVISION CYCLE PROTEIN 27 HOMOLOG"/>
    <property type="match status" value="1"/>
</dbReference>
<dbReference type="Gene3D" id="1.25.40.10">
    <property type="entry name" value="Tetratricopeptide repeat domain"/>
    <property type="match status" value="2"/>
</dbReference>
<dbReference type="EMBL" id="GL983735">
    <property type="protein sequence ID" value="EGR32281.1"/>
    <property type="molecule type" value="Genomic_DNA"/>
</dbReference>
<organism evidence="4 5">
    <name type="scientific">Ichthyophthirius multifiliis</name>
    <name type="common">White spot disease agent</name>
    <name type="synonym">Ich</name>
    <dbReference type="NCBI Taxonomy" id="5932"/>
    <lineage>
        <taxon>Eukaryota</taxon>
        <taxon>Sar</taxon>
        <taxon>Alveolata</taxon>
        <taxon>Ciliophora</taxon>
        <taxon>Intramacronucleata</taxon>
        <taxon>Oligohymenophorea</taxon>
        <taxon>Hymenostomatida</taxon>
        <taxon>Ophryoglenina</taxon>
        <taxon>Ichthyophthirius</taxon>
    </lineage>
</organism>
<dbReference type="AlphaFoldDB" id="G0QR74"/>
<proteinExistence type="inferred from homology"/>
<dbReference type="Pfam" id="PF14559">
    <property type="entry name" value="TPR_19"/>
    <property type="match status" value="2"/>
</dbReference>
<reference evidence="4 5" key="1">
    <citation type="submission" date="2011-07" db="EMBL/GenBank/DDBJ databases">
        <authorList>
            <person name="Coyne R."/>
            <person name="Brami D."/>
            <person name="Johnson J."/>
            <person name="Hostetler J."/>
            <person name="Hannick L."/>
            <person name="Clark T."/>
            <person name="Cassidy-Hanley D."/>
            <person name="Inman J."/>
        </authorList>
    </citation>
    <scope>NUCLEOTIDE SEQUENCE [LARGE SCALE GENOMIC DNA]</scope>
    <source>
        <strain evidence="4 5">G5</strain>
    </source>
</reference>
<sequence>ALIYIKQENYKQALYILQKIIQIDENNSQAYYLLSSIYYKQENMEKYQEYLLKAYTKNPQNEDYVYLLAQIYIKEEKYVKAREILDQIQKKSPKILQNLGIVQIFEQKYEDALLNFQKILDQNVFDGDVFFQMSLIYQKQGLGNKAERFLHKAILLEPYNITYYKKIVEFYFQKGEIEKTRKILEYFEKLQRIQRGTF</sequence>
<accession>G0QR74</accession>
<keyword evidence="1 3" id="KW-0802">TPR repeat</keyword>
<keyword evidence="5" id="KW-1185">Reference proteome</keyword>
<dbReference type="InParanoid" id="G0QR74"/>
<gene>
    <name evidence="4" type="ORF">IMG5_090020</name>
</gene>
<dbReference type="InterPro" id="IPR011990">
    <property type="entry name" value="TPR-like_helical_dom_sf"/>
</dbReference>
<dbReference type="SUPFAM" id="SSF48452">
    <property type="entry name" value="TPR-like"/>
    <property type="match status" value="1"/>
</dbReference>
<evidence type="ECO:0000256" key="2">
    <source>
        <dbReference type="ARBA" id="ARBA00038210"/>
    </source>
</evidence>
<dbReference type="GeneID" id="14908439"/>
<feature type="repeat" description="TPR" evidence="3">
    <location>
        <begin position="28"/>
        <end position="61"/>
    </location>
</feature>